<accession>A0ABS6SYC1</accession>
<gene>
    <name evidence="2" type="ORF">KJP28_03430</name>
</gene>
<dbReference type="PANTHER" id="PTHR10091:SF0">
    <property type="entry name" value="GALACTOSE MUTAROTASE"/>
    <property type="match status" value="1"/>
</dbReference>
<dbReference type="PANTHER" id="PTHR10091">
    <property type="entry name" value="ALDOSE-1-EPIMERASE"/>
    <property type="match status" value="1"/>
</dbReference>
<dbReference type="InterPro" id="IPR047215">
    <property type="entry name" value="Galactose_mutarotase-like"/>
</dbReference>
<dbReference type="InterPro" id="IPR008183">
    <property type="entry name" value="Aldose_1/G6P_1-epimerase"/>
</dbReference>
<proteinExistence type="inferred from homology"/>
<dbReference type="Proteomes" id="UP000756530">
    <property type="component" value="Unassembled WGS sequence"/>
</dbReference>
<dbReference type="Pfam" id="PF01263">
    <property type="entry name" value="Aldose_epim"/>
    <property type="match status" value="1"/>
</dbReference>
<dbReference type="EMBL" id="JAHUZE010000001">
    <property type="protein sequence ID" value="MBV7377965.1"/>
    <property type="molecule type" value="Genomic_DNA"/>
</dbReference>
<evidence type="ECO:0000313" key="3">
    <source>
        <dbReference type="Proteomes" id="UP000756530"/>
    </source>
</evidence>
<dbReference type="CDD" id="cd09019">
    <property type="entry name" value="galactose_mutarotase_like"/>
    <property type="match status" value="1"/>
</dbReference>
<evidence type="ECO:0000313" key="2">
    <source>
        <dbReference type="EMBL" id="MBV7377965.1"/>
    </source>
</evidence>
<protein>
    <submittedName>
        <fullName evidence="2">Galactose mutarotase</fullName>
    </submittedName>
</protein>
<keyword evidence="3" id="KW-1185">Reference proteome</keyword>
<comment type="similarity">
    <text evidence="1">Belongs to the aldose epimerase family.</text>
</comment>
<reference evidence="2 3" key="1">
    <citation type="submission" date="2021-05" db="EMBL/GenBank/DDBJ databases">
        <title>Culturable bacteria isolated from Daya Bay.</title>
        <authorList>
            <person name="Zheng W."/>
            <person name="Yu S."/>
            <person name="Huang Y."/>
        </authorList>
    </citation>
    <scope>NUCLEOTIDE SEQUENCE [LARGE SCALE GENOMIC DNA]</scope>
    <source>
        <strain evidence="2 3">DP4N28-5</strain>
    </source>
</reference>
<comment type="caution">
    <text evidence="2">The sequence shown here is derived from an EMBL/GenBank/DDBJ whole genome shotgun (WGS) entry which is preliminary data.</text>
</comment>
<evidence type="ECO:0000256" key="1">
    <source>
        <dbReference type="ARBA" id="ARBA00006206"/>
    </source>
</evidence>
<sequence length="326" mass="34800">MRHFGTLPDGSPVEAVTIRGGGATAVVLTQGARLQDFRLADVAHPLILGSPDLTAYLGPMRFFGAIVGPVANRIAGGRFMLNDRAFALERNEAGKTTLHGGETGFSQQNWNVSAVAPDAVSLQYIRPDGTGGFPGTLDVRARYSLDQSGCLTLEITAQTDAPTPFAPAFHGYWDLSGQGDLGAHRLHVHADTYLPVDGDQIPTGRVAPVAETPFDYRRPRELDPALDHNFCIATEQGPLRPVCQLSTSSLSLDVESTEIGLQVHAGGSLDTRPFPGHDGKPYGPGAGIALEPQFWPDTPNHPTFPNATLLPGATYRQITRFSARTG</sequence>
<organism evidence="2 3">
    <name type="scientific">Maritimibacter dapengensis</name>
    <dbReference type="NCBI Taxonomy" id="2836868"/>
    <lineage>
        <taxon>Bacteria</taxon>
        <taxon>Pseudomonadati</taxon>
        <taxon>Pseudomonadota</taxon>
        <taxon>Alphaproteobacteria</taxon>
        <taxon>Rhodobacterales</taxon>
        <taxon>Roseobacteraceae</taxon>
        <taxon>Maritimibacter</taxon>
    </lineage>
</organism>
<name>A0ABS6SYC1_9RHOB</name>